<keyword evidence="2" id="KW-0808">Transferase</keyword>
<protein>
    <submittedName>
        <fullName evidence="2">N-acetyltransferase</fullName>
    </submittedName>
</protein>
<dbReference type="GO" id="GO:0016747">
    <property type="term" value="F:acyltransferase activity, transferring groups other than amino-acyl groups"/>
    <property type="evidence" value="ECO:0007669"/>
    <property type="project" value="InterPro"/>
</dbReference>
<proteinExistence type="predicted"/>
<dbReference type="InterPro" id="IPR016181">
    <property type="entry name" value="Acyl_CoA_acyltransferase"/>
</dbReference>
<dbReference type="RefSeq" id="WP_018594424.1">
    <property type="nucleotide sequence ID" value="NZ_AP031416.1"/>
</dbReference>
<dbReference type="Gene3D" id="3.40.630.30">
    <property type="match status" value="1"/>
</dbReference>
<evidence type="ECO:0000259" key="1">
    <source>
        <dbReference type="PROSITE" id="PS51186"/>
    </source>
</evidence>
<dbReference type="Proteomes" id="UP000515789">
    <property type="component" value="Chromosome"/>
</dbReference>
<evidence type="ECO:0000313" key="2">
    <source>
        <dbReference type="EMBL" id="QMW78968.1"/>
    </source>
</evidence>
<name>A0A7G5MWH5_9FIRM</name>
<organism evidence="2 3">
    <name type="scientific">Blautia producta</name>
    <dbReference type="NCBI Taxonomy" id="33035"/>
    <lineage>
        <taxon>Bacteria</taxon>
        <taxon>Bacillati</taxon>
        <taxon>Bacillota</taxon>
        <taxon>Clostridia</taxon>
        <taxon>Lachnospirales</taxon>
        <taxon>Lachnospiraceae</taxon>
        <taxon>Blautia</taxon>
    </lineage>
</organism>
<accession>A0A7G5MWH5</accession>
<dbReference type="EMBL" id="CP039126">
    <property type="protein sequence ID" value="QMW78968.1"/>
    <property type="molecule type" value="Genomic_DNA"/>
</dbReference>
<dbReference type="CDD" id="cd04301">
    <property type="entry name" value="NAT_SF"/>
    <property type="match status" value="1"/>
</dbReference>
<evidence type="ECO:0000313" key="3">
    <source>
        <dbReference type="Proteomes" id="UP000515789"/>
    </source>
</evidence>
<dbReference type="SUPFAM" id="SSF55729">
    <property type="entry name" value="Acyl-CoA N-acyltransferases (Nat)"/>
    <property type="match status" value="1"/>
</dbReference>
<sequence length="161" mass="18347">MADMLVKLYNINSFSEQEDRLLEHGVRIKRALAPDKSKIVEFAQTCSNEDYSDEVEIAFSNHPITCYIATKEKKIIGFACFEVTAKDFFGPMAVLEEERRKGIGKALLLKSLHSMEELGYAYAIIGWPTKSAIPFYERCVNAKMVEECSSGIYKRMIEIDE</sequence>
<dbReference type="InterPro" id="IPR000182">
    <property type="entry name" value="GNAT_dom"/>
</dbReference>
<dbReference type="AlphaFoldDB" id="A0A7G5MWH5"/>
<dbReference type="GeneID" id="75051540"/>
<dbReference type="PROSITE" id="PS51186">
    <property type="entry name" value="GNAT"/>
    <property type="match status" value="1"/>
</dbReference>
<dbReference type="Pfam" id="PF00583">
    <property type="entry name" value="Acetyltransf_1"/>
    <property type="match status" value="1"/>
</dbReference>
<reference evidence="2 3" key="1">
    <citation type="submission" date="2019-04" db="EMBL/GenBank/DDBJ databases">
        <authorList>
            <person name="Schori C."/>
            <person name="Ahrens C."/>
        </authorList>
    </citation>
    <scope>NUCLEOTIDE SEQUENCE [LARGE SCALE GENOMIC DNA]</scope>
    <source>
        <strain evidence="2 3">DSM 2950</strain>
    </source>
</reference>
<gene>
    <name evidence="2" type="ORF">E5259_15980</name>
</gene>
<feature type="domain" description="N-acetyltransferase" evidence="1">
    <location>
        <begin position="26"/>
        <end position="161"/>
    </location>
</feature>